<feature type="transmembrane region" description="Helical" evidence="2">
    <location>
        <begin position="108"/>
        <end position="129"/>
    </location>
</feature>
<accession>A0ABD3G5M6</accession>
<feature type="transmembrane region" description="Helical" evidence="2">
    <location>
        <begin position="42"/>
        <end position="61"/>
    </location>
</feature>
<evidence type="ECO:0000256" key="1">
    <source>
        <dbReference type="SAM" id="MobiDB-lite"/>
    </source>
</evidence>
<dbReference type="EMBL" id="JBIMZQ010000002">
    <property type="protein sequence ID" value="KAL3673902.1"/>
    <property type="molecule type" value="Genomic_DNA"/>
</dbReference>
<dbReference type="AlphaFoldDB" id="A0ABD3G5M6"/>
<organism evidence="3 4">
    <name type="scientific">Phytophthora oleae</name>
    <dbReference type="NCBI Taxonomy" id="2107226"/>
    <lineage>
        <taxon>Eukaryota</taxon>
        <taxon>Sar</taxon>
        <taxon>Stramenopiles</taxon>
        <taxon>Oomycota</taxon>
        <taxon>Peronosporomycetes</taxon>
        <taxon>Peronosporales</taxon>
        <taxon>Peronosporaceae</taxon>
        <taxon>Phytophthora</taxon>
    </lineage>
</organism>
<reference evidence="3 4" key="1">
    <citation type="submission" date="2024-09" db="EMBL/GenBank/DDBJ databases">
        <title>Genome sequencing and assembly of Phytophthora oleae, isolate VK10A, causative agent of rot of olive drupes.</title>
        <authorList>
            <person name="Conti Taguali S."/>
            <person name="Riolo M."/>
            <person name="La Spada F."/>
            <person name="Cacciola S.O."/>
            <person name="Dionisio G."/>
        </authorList>
    </citation>
    <scope>NUCLEOTIDE SEQUENCE [LARGE SCALE GENOMIC DNA]</scope>
    <source>
        <strain evidence="3 4">VK10A</strain>
    </source>
</reference>
<name>A0ABD3G5M6_9STRA</name>
<evidence type="ECO:0000313" key="3">
    <source>
        <dbReference type="EMBL" id="KAL3673902.1"/>
    </source>
</evidence>
<comment type="caution">
    <text evidence="3">The sequence shown here is derived from an EMBL/GenBank/DDBJ whole genome shotgun (WGS) entry which is preliminary data.</text>
</comment>
<feature type="compositionally biased region" description="Polar residues" evidence="1">
    <location>
        <begin position="316"/>
        <end position="330"/>
    </location>
</feature>
<feature type="transmembrane region" description="Helical" evidence="2">
    <location>
        <begin position="81"/>
        <end position="102"/>
    </location>
</feature>
<sequence>MSAFVVAKLVRLWRAAQVELQGEYSTQRVQALFNYYNYASNLRVLLVLLGMPLPCFLLIMIVDSQFKHTVPPAPLSNVKIVVYGAIVAVITVTVMYSLTLAIGYPLPFGIVTVSPAWTCFLLAPFVSWMRNAWHDPTVWPMLMNVLKIMVCQQSLVFIYPTYFYLFTTIPESGKTAFSLLLPIMKVVLRGIMAKTVDHLKDEIPLVVVVNVDLFSALFSTYCMQSSPSVKTTCVLMAVDILQICMSLYDIEIVVQRMRALKKQSGVLQSVKVQGKLQGSTSEPDVLRSTKWGQSDARSSASNLFVIVQESKRRMSTNRISPKPKSQTKNGLSRKIAPMLAEFGDGTVTKKQRLREQDSQTTVRAGCAKGAVHRRVCRSGQLRGSCHPAYIL</sequence>
<feature type="region of interest" description="Disordered" evidence="1">
    <location>
        <begin position="314"/>
        <end position="333"/>
    </location>
</feature>
<protein>
    <submittedName>
        <fullName evidence="3">Uncharacterized protein</fullName>
    </submittedName>
</protein>
<keyword evidence="2" id="KW-0472">Membrane</keyword>
<feature type="transmembrane region" description="Helical" evidence="2">
    <location>
        <begin position="141"/>
        <end position="163"/>
    </location>
</feature>
<gene>
    <name evidence="3" type="ORF">V7S43_001589</name>
</gene>
<keyword evidence="4" id="KW-1185">Reference proteome</keyword>
<proteinExistence type="predicted"/>
<keyword evidence="2" id="KW-0812">Transmembrane</keyword>
<evidence type="ECO:0000313" key="4">
    <source>
        <dbReference type="Proteomes" id="UP001632037"/>
    </source>
</evidence>
<dbReference type="Proteomes" id="UP001632037">
    <property type="component" value="Unassembled WGS sequence"/>
</dbReference>
<keyword evidence="2" id="KW-1133">Transmembrane helix</keyword>
<evidence type="ECO:0000256" key="2">
    <source>
        <dbReference type="SAM" id="Phobius"/>
    </source>
</evidence>